<name>A0A6J7WIH1_9CAUD</name>
<organism evidence="1">
    <name type="scientific">uncultured Caudovirales phage</name>
    <dbReference type="NCBI Taxonomy" id="2100421"/>
    <lineage>
        <taxon>Viruses</taxon>
        <taxon>Duplodnaviria</taxon>
        <taxon>Heunggongvirae</taxon>
        <taxon>Uroviricota</taxon>
        <taxon>Caudoviricetes</taxon>
        <taxon>Peduoviridae</taxon>
        <taxon>Maltschvirus</taxon>
        <taxon>Maltschvirus maltsch</taxon>
    </lineage>
</organism>
<dbReference type="EMBL" id="LR798232">
    <property type="protein sequence ID" value="CAB5212636.1"/>
    <property type="molecule type" value="Genomic_DNA"/>
</dbReference>
<evidence type="ECO:0000313" key="1">
    <source>
        <dbReference type="EMBL" id="CAB5212636.1"/>
    </source>
</evidence>
<reference evidence="1" key="1">
    <citation type="submission" date="2020-05" db="EMBL/GenBank/DDBJ databases">
        <authorList>
            <person name="Chiriac C."/>
            <person name="Salcher M."/>
            <person name="Ghai R."/>
            <person name="Kavagutti S V."/>
        </authorList>
    </citation>
    <scope>NUCLEOTIDE SEQUENCE</scope>
</reference>
<proteinExistence type="predicted"/>
<protein>
    <submittedName>
        <fullName evidence="1">Uncharacterized protein</fullName>
    </submittedName>
</protein>
<accession>A0A6J7WIH1</accession>
<gene>
    <name evidence="1" type="ORF">UFOVP192_39</name>
</gene>
<sequence>MPISTINYAGTTGVITSGTAVASTSGTSIDFTGIPSWVKRVTVMFNGVSTNGGSNYQVQIGAGSVVTTGYQSVCVNITSTPVVSTQTSGFLISNNISASDTYIGHFVITNVSGNIWVGSSIISRYSTGTVQSGSGNITLGGTLDRVRITTVNGTDTFDAGSINILYE</sequence>